<dbReference type="InterPro" id="IPR028348">
    <property type="entry name" value="FAD-binding_protein"/>
</dbReference>
<organism evidence="2 3">
    <name type="scientific">Pseudobutyrivibrio xylanivorans DSM 14809</name>
    <dbReference type="NCBI Taxonomy" id="1123012"/>
    <lineage>
        <taxon>Bacteria</taxon>
        <taxon>Bacillati</taxon>
        <taxon>Bacillota</taxon>
        <taxon>Clostridia</taxon>
        <taxon>Lachnospirales</taxon>
        <taxon>Lachnospiraceae</taxon>
        <taxon>Pseudobutyrivibrio</taxon>
    </lineage>
</organism>
<evidence type="ECO:0000259" key="1">
    <source>
        <dbReference type="Pfam" id="PF21688"/>
    </source>
</evidence>
<evidence type="ECO:0000313" key="3">
    <source>
        <dbReference type="Proteomes" id="UP000184185"/>
    </source>
</evidence>
<proteinExistence type="predicted"/>
<dbReference type="Pfam" id="PF21688">
    <property type="entry name" value="FAD-depend_C"/>
    <property type="match status" value="1"/>
</dbReference>
<dbReference type="Proteomes" id="UP000184185">
    <property type="component" value="Unassembled WGS sequence"/>
</dbReference>
<accession>A0A1M6I7Z6</accession>
<keyword evidence="3" id="KW-1185">Reference proteome</keyword>
<dbReference type="STRING" id="185007.SAMN02910350_01154"/>
<dbReference type="EMBL" id="FQYQ01000016">
    <property type="protein sequence ID" value="SHJ30562.1"/>
    <property type="molecule type" value="Genomic_DNA"/>
</dbReference>
<gene>
    <name evidence="2" type="ORF">SAMN02745725_02228</name>
</gene>
<dbReference type="InterPro" id="IPR049516">
    <property type="entry name" value="FAD-depend_C"/>
</dbReference>
<dbReference type="OrthoDB" id="9772594at2"/>
<dbReference type="InterPro" id="IPR036188">
    <property type="entry name" value="FAD/NAD-bd_sf"/>
</dbReference>
<dbReference type="PANTHER" id="PTHR42842:SF3">
    <property type="entry name" value="FAD_NAD(P)-BINDING OXIDOREDUCTASE FAMILY PROTEIN"/>
    <property type="match status" value="1"/>
</dbReference>
<dbReference type="SUPFAM" id="SSF51905">
    <property type="entry name" value="FAD/NAD(P)-binding domain"/>
    <property type="match status" value="1"/>
</dbReference>
<dbReference type="PIRSF" id="PIRSF038984">
    <property type="entry name" value="FAD_binding_protein"/>
    <property type="match status" value="1"/>
</dbReference>
<protein>
    <recommendedName>
        <fullName evidence="1">FAD-dependent protein C-terminal domain-containing protein</fullName>
    </recommendedName>
</protein>
<dbReference type="AlphaFoldDB" id="A0A1M6I7Z6"/>
<reference evidence="2 3" key="1">
    <citation type="submission" date="2016-11" db="EMBL/GenBank/DDBJ databases">
        <authorList>
            <person name="Jaros S."/>
            <person name="Januszkiewicz K."/>
            <person name="Wedrychowicz H."/>
        </authorList>
    </citation>
    <scope>NUCLEOTIDE SEQUENCE [LARGE SCALE GENOMIC DNA]</scope>
    <source>
        <strain evidence="2 3">DSM 14809</strain>
    </source>
</reference>
<sequence>MIKIDQLKLDISANEKQIISGIAKKLRVNEKDIRDYQILKRSIDARKKPDLFFVYSVAVTLDKVLESKVLKKCTKDNNVNTYKPKVYSIPSANNTSTRPIVVGAGPAGLFAAYVFAINNMNPIVFERGKKVDDRTKDILKFWETGVLNTASNVQFGEGGAGTFSDGKLNTLVNDKLGRNKFVLETFVKFGAPSNILYDGKPHIGTDILKQVIANMRNEIISLGGEFHFDSQVDSFVIEDNKIKGVISKGETYYSDSVVLAIGHSARDTFKTLYELGFDMEAKDFAVGFRIEHPQAMISETMYGPQFNKLEPAPYKLAHNLENGRGVYSFCMCPGGFVVNSSSEENRLVVNGMSYSKRDSHNANSAIVVSVGATEFDKSNPLAGIEFQRQIEGKAFSIAGGLIPQQLYGDFKDNRLSNAYGDFSSETKGKTAFGLLSEIFSQEINQSIIDAMGHFGTKIKGFDRYDAILSGVESRTSSPVRINRDEQFQSNIRGLYPCGEGAGFAGGITSAAMDGLKVAEAVIANQN</sequence>
<dbReference type="RefSeq" id="WP_072917964.1">
    <property type="nucleotide sequence ID" value="NZ_FQYQ01000016.1"/>
</dbReference>
<dbReference type="PANTHER" id="PTHR42842">
    <property type="entry name" value="FAD/NAD(P)-BINDING OXIDOREDUCTASE"/>
    <property type="match status" value="1"/>
</dbReference>
<name>A0A1M6I7Z6_PSEXY</name>
<dbReference type="Gene3D" id="3.30.70.2700">
    <property type="match status" value="1"/>
</dbReference>
<feature type="domain" description="FAD-dependent protein C-terminal" evidence="1">
    <location>
        <begin position="283"/>
        <end position="475"/>
    </location>
</feature>
<dbReference type="Gene3D" id="3.50.50.60">
    <property type="entry name" value="FAD/NAD(P)-binding domain"/>
    <property type="match status" value="2"/>
</dbReference>
<evidence type="ECO:0000313" key="2">
    <source>
        <dbReference type="EMBL" id="SHJ30562.1"/>
    </source>
</evidence>